<dbReference type="RefSeq" id="WP_054836511.1">
    <property type="nucleotide sequence ID" value="NZ_BBBA01000005.1"/>
</dbReference>
<dbReference type="Proteomes" id="UP000247586">
    <property type="component" value="Chromosome"/>
</dbReference>
<dbReference type="OrthoDB" id="56755at2157"/>
<sequence length="214" mass="23479">MLKVIAAPGPVSYPMIASTMKNKEISIDFGKEGSADVILDSTVSLVRRGIRMDYITVKGLMVVSPDVGRRIGVWRKGSAADVLARALLDKKGIKGEILYADEMPKLMEMMNKGDVDSIVIPSPFGKGKSFEELLNVPGSCAASVNGKHNEFVAAYSEGIELMKQDPQGVAEYIAKRLPIQANLQMIVNLPKATTLKIEKIQDYTEFENLVKKYL</sequence>
<evidence type="ECO:0000313" key="2">
    <source>
        <dbReference type="Proteomes" id="UP000247586"/>
    </source>
</evidence>
<dbReference type="EMBL" id="CP029287">
    <property type="protein sequence ID" value="AWR98998.1"/>
    <property type="molecule type" value="Genomic_DNA"/>
</dbReference>
<organism evidence="1 2">
    <name type="scientific">Metallosphaera hakonensis JCM 8857 = DSM 7519</name>
    <dbReference type="NCBI Taxonomy" id="1293036"/>
    <lineage>
        <taxon>Archaea</taxon>
        <taxon>Thermoproteota</taxon>
        <taxon>Thermoprotei</taxon>
        <taxon>Sulfolobales</taxon>
        <taxon>Sulfolobaceae</taxon>
        <taxon>Metallosphaera</taxon>
    </lineage>
</organism>
<dbReference type="InterPro" id="IPR024533">
    <property type="entry name" value="DUF3834"/>
</dbReference>
<reference evidence="2" key="3">
    <citation type="submission" date="2020-03" db="EMBL/GenBank/DDBJ databases">
        <title>Sequencing and Assembly of Multiple Reported Metal-Biooxidizing Members of the Extremely Thermoacidophilic Archaeal Family Sulfolobaceae.</title>
        <authorList>
            <person name="Counts J.A."/>
            <person name="Kelly R.M."/>
        </authorList>
    </citation>
    <scope>NUCLEOTIDE SEQUENCE [LARGE SCALE GENOMIC DNA]</scope>
    <source>
        <strain evidence="2">HO1-1</strain>
    </source>
</reference>
<gene>
    <name evidence="1" type="ORF">DFR87_04050</name>
</gene>
<dbReference type="AlphaFoldDB" id="A0A2U9ISK5"/>
<keyword evidence="2" id="KW-1185">Reference proteome</keyword>
<reference evidence="2" key="2">
    <citation type="submission" date="2020-03" db="EMBL/GenBank/DDBJ databases">
        <title>Complete Genome Sequences of Extremely Thermoacidophilic, Metal-Mobilizing Type-Strain Members of the Archaeal Family Sulfolobaceae: Acidianus brierleyi DSM-1651T, Acidianus sulfidivorans DSM-18786T, Metallosphaera hakonensis DSM-7519T, and Metallosphaera prunae DSM-10039T.</title>
        <authorList>
            <person name="Counts J.A."/>
            <person name="Kelly R.M."/>
        </authorList>
    </citation>
    <scope>NUCLEOTIDE SEQUENCE [LARGE SCALE GENOMIC DNA]</scope>
    <source>
        <strain evidence="2">HO1-1</strain>
    </source>
</reference>
<evidence type="ECO:0000313" key="1">
    <source>
        <dbReference type="EMBL" id="AWR98998.1"/>
    </source>
</evidence>
<accession>A0A2U9ISK5</accession>
<reference evidence="1 2" key="1">
    <citation type="submission" date="2018-05" db="EMBL/GenBank/DDBJ databases">
        <title>Complete Genome Sequences of Extremely Thermoacidophilic, Metal-Mobilizing Type-Strain Members of the Archaeal Family Sulfolobaceae: Acidianus brierleyi DSM-1651T, Acidianus sulfidivorans DSM-18786T, Metallosphaera hakonensis DSM-7519T, and Metallosphaera prunae DSM-10039T.</title>
        <authorList>
            <person name="Counts J.A."/>
            <person name="Kelly R.M."/>
        </authorList>
    </citation>
    <scope>NUCLEOTIDE SEQUENCE [LARGE SCALE GENOMIC DNA]</scope>
    <source>
        <strain evidence="1 2">HO1-1</strain>
    </source>
</reference>
<proteinExistence type="predicted"/>
<dbReference type="Gene3D" id="3.40.190.200">
    <property type="match status" value="1"/>
</dbReference>
<protein>
    <submittedName>
        <fullName evidence="1">DUF3834 domain-containing protein</fullName>
    </submittedName>
</protein>
<dbReference type="GeneID" id="36834486"/>
<name>A0A2U9ISK5_9CREN</name>
<dbReference type="Pfam" id="PF12916">
    <property type="entry name" value="DUF3834"/>
    <property type="match status" value="1"/>
</dbReference>
<dbReference type="KEGG" id="mhk:DFR87_04050"/>
<dbReference type="SUPFAM" id="SSF53850">
    <property type="entry name" value="Periplasmic binding protein-like II"/>
    <property type="match status" value="1"/>
</dbReference>